<dbReference type="SUPFAM" id="SSF53474">
    <property type="entry name" value="alpha/beta-Hydrolases"/>
    <property type="match status" value="1"/>
</dbReference>
<name>A0ABS3XVM4_9ACTN</name>
<accession>A0ABS3XVM4</accession>
<reference evidence="3 4" key="1">
    <citation type="submission" date="2021-02" db="EMBL/GenBank/DDBJ databases">
        <title>Streptomyces spirodelae sp. nov., isolated from duckweed.</title>
        <authorList>
            <person name="Saimee Y."/>
            <person name="Duangmal K."/>
        </authorList>
    </citation>
    <scope>NUCLEOTIDE SEQUENCE [LARGE SCALE GENOMIC DNA]</scope>
    <source>
        <strain evidence="3 4">DSM 42105</strain>
    </source>
</reference>
<evidence type="ECO:0000313" key="3">
    <source>
        <dbReference type="EMBL" id="MBO8199360.1"/>
    </source>
</evidence>
<evidence type="ECO:0000313" key="4">
    <source>
        <dbReference type="Proteomes" id="UP000721954"/>
    </source>
</evidence>
<keyword evidence="3" id="KW-0378">Hydrolase</keyword>
<dbReference type="Proteomes" id="UP000721954">
    <property type="component" value="Unassembled WGS sequence"/>
</dbReference>
<feature type="region of interest" description="Disordered" evidence="1">
    <location>
        <begin position="12"/>
        <end position="35"/>
    </location>
</feature>
<feature type="chain" id="PRO_5046858037" evidence="2">
    <location>
        <begin position="20"/>
        <end position="380"/>
    </location>
</feature>
<proteinExistence type="predicted"/>
<evidence type="ECO:0000256" key="2">
    <source>
        <dbReference type="SAM" id="SignalP"/>
    </source>
</evidence>
<protein>
    <submittedName>
        <fullName evidence="3">Alpha/beta hydrolase</fullName>
    </submittedName>
</protein>
<dbReference type="EMBL" id="JAFFZM010000007">
    <property type="protein sequence ID" value="MBO8199360.1"/>
    <property type="molecule type" value="Genomic_DNA"/>
</dbReference>
<evidence type="ECO:0000256" key="1">
    <source>
        <dbReference type="SAM" id="MobiDB-lite"/>
    </source>
</evidence>
<comment type="caution">
    <text evidence="3">The sequence shown here is derived from an EMBL/GenBank/DDBJ whole genome shotgun (WGS) entry which is preliminary data.</text>
</comment>
<feature type="signal peptide" evidence="2">
    <location>
        <begin position="1"/>
        <end position="19"/>
    </location>
</feature>
<keyword evidence="2" id="KW-0732">Signal</keyword>
<dbReference type="InterPro" id="IPR029058">
    <property type="entry name" value="AB_hydrolase_fold"/>
</dbReference>
<dbReference type="Gene3D" id="3.40.50.1820">
    <property type="entry name" value="alpha/beta hydrolase"/>
    <property type="match status" value="1"/>
</dbReference>
<sequence>MSALVLAAATVGSTGTANAEPETAPGTTKGAAAQPTASVTYDLGDEVYRLPGTGEPVEMAGAVRYPADLAHGRHPLVVLLHGWHETCADPEAEAARTAAEQADDTDAYTAASKKLFSWPCAAGTPALPSFRGYDYLSRRLASRGFVVVSLSANGINASSVWGDDNAAARADLINRHLKLWQRIDRAGTGALAGAFRHAATGQRENVPFAHHLDMKNVGIVGHSRAGAAVTWQAADRHRSRWPAGVRVTAAVAVAPAYNVMTENMAEYTVTRLPLAVLRGSCDGQVGEEALTFAAEAAAGNRYGFRRLRVQGANHNFFNTQWSPQSGQVAAFDDAVQVDKQPGWCTDRDGAPAARRLTEAQQRRVAISYIDAFMRRSLQMR</sequence>
<organism evidence="3 4">
    <name type="scientific">Streptomyces smyrnaeus</name>
    <dbReference type="NCBI Taxonomy" id="1387713"/>
    <lineage>
        <taxon>Bacteria</taxon>
        <taxon>Bacillati</taxon>
        <taxon>Actinomycetota</taxon>
        <taxon>Actinomycetes</taxon>
        <taxon>Kitasatosporales</taxon>
        <taxon>Streptomycetaceae</taxon>
        <taxon>Streptomyces</taxon>
    </lineage>
</organism>
<dbReference type="GO" id="GO:0016787">
    <property type="term" value="F:hydrolase activity"/>
    <property type="evidence" value="ECO:0007669"/>
    <property type="project" value="UniProtKB-KW"/>
</dbReference>
<keyword evidence="4" id="KW-1185">Reference proteome</keyword>
<gene>
    <name evidence="3" type="ORF">JW613_13775</name>
</gene>